<reference evidence="1" key="1">
    <citation type="journal article" date="2014" name="Front. Microbiol.">
        <title>High frequency of phylogenetically diverse reductive dehalogenase-homologous genes in deep subseafloor sedimentary metagenomes.</title>
        <authorList>
            <person name="Kawai M."/>
            <person name="Futagami T."/>
            <person name="Toyoda A."/>
            <person name="Takaki Y."/>
            <person name="Nishi S."/>
            <person name="Hori S."/>
            <person name="Arai W."/>
            <person name="Tsubouchi T."/>
            <person name="Morono Y."/>
            <person name="Uchiyama I."/>
            <person name="Ito T."/>
            <person name="Fujiyama A."/>
            <person name="Inagaki F."/>
            <person name="Takami H."/>
        </authorList>
    </citation>
    <scope>NUCLEOTIDE SEQUENCE</scope>
    <source>
        <strain evidence="1">Expedition CK06-06</strain>
    </source>
</reference>
<dbReference type="EMBL" id="BART01015279">
    <property type="protein sequence ID" value="GAG82435.1"/>
    <property type="molecule type" value="Genomic_DNA"/>
</dbReference>
<feature type="non-terminal residue" evidence="1">
    <location>
        <position position="1"/>
    </location>
</feature>
<accession>X1AIG4</accession>
<organism evidence="1">
    <name type="scientific">marine sediment metagenome</name>
    <dbReference type="NCBI Taxonomy" id="412755"/>
    <lineage>
        <taxon>unclassified sequences</taxon>
        <taxon>metagenomes</taxon>
        <taxon>ecological metagenomes</taxon>
    </lineage>
</organism>
<proteinExistence type="predicted"/>
<gene>
    <name evidence="1" type="ORF">S01H4_29716</name>
</gene>
<name>X1AIG4_9ZZZZ</name>
<sequence>YLSGDKGYVLFVDDDVLFSKQDLLQMWWLRGEYGVVSVLPRQEGVSRYWIKKWKKSNKVELHFSLWDWDVLKSLEEEHLEALKLLSSFEYGGEFYYLTWLLDKMGVGHTCLDYEERPYHLFMLDKYSSWRKASLKDWNRLGEEFKKLDDISQEIELKPTTISKYLLILLYKIVS</sequence>
<evidence type="ECO:0000313" key="1">
    <source>
        <dbReference type="EMBL" id="GAG82435.1"/>
    </source>
</evidence>
<dbReference type="AlphaFoldDB" id="X1AIG4"/>
<protein>
    <submittedName>
        <fullName evidence="1">Uncharacterized protein</fullName>
    </submittedName>
</protein>
<comment type="caution">
    <text evidence="1">The sequence shown here is derived from an EMBL/GenBank/DDBJ whole genome shotgun (WGS) entry which is preliminary data.</text>
</comment>